<keyword evidence="3" id="KW-1185">Reference proteome</keyword>
<dbReference type="Proteomes" id="UP001266305">
    <property type="component" value="Unassembled WGS sequence"/>
</dbReference>
<feature type="region of interest" description="Disordered" evidence="1">
    <location>
        <begin position="1"/>
        <end position="30"/>
    </location>
</feature>
<evidence type="ECO:0000256" key="1">
    <source>
        <dbReference type="SAM" id="MobiDB-lite"/>
    </source>
</evidence>
<sequence length="57" mass="5709">RRLCIPGGGGGSGGGGGGRRSWGRPAGRPLLRRPRVFGLGRRAARGLRGAGARGLCA</sequence>
<protein>
    <submittedName>
        <fullName evidence="2">Uncharacterized protein</fullName>
    </submittedName>
</protein>
<gene>
    <name evidence="2" type="ORF">P7K49_023171</name>
</gene>
<feature type="compositionally biased region" description="Gly residues" evidence="1">
    <location>
        <begin position="1"/>
        <end position="20"/>
    </location>
</feature>
<dbReference type="EMBL" id="JASSZA010000011">
    <property type="protein sequence ID" value="KAK2097720.1"/>
    <property type="molecule type" value="Genomic_DNA"/>
</dbReference>
<organism evidence="2 3">
    <name type="scientific">Saguinus oedipus</name>
    <name type="common">Cotton-top tamarin</name>
    <name type="synonym">Oedipomidas oedipus</name>
    <dbReference type="NCBI Taxonomy" id="9490"/>
    <lineage>
        <taxon>Eukaryota</taxon>
        <taxon>Metazoa</taxon>
        <taxon>Chordata</taxon>
        <taxon>Craniata</taxon>
        <taxon>Vertebrata</taxon>
        <taxon>Euteleostomi</taxon>
        <taxon>Mammalia</taxon>
        <taxon>Eutheria</taxon>
        <taxon>Euarchontoglires</taxon>
        <taxon>Primates</taxon>
        <taxon>Haplorrhini</taxon>
        <taxon>Platyrrhini</taxon>
        <taxon>Cebidae</taxon>
        <taxon>Callitrichinae</taxon>
        <taxon>Saguinus</taxon>
    </lineage>
</organism>
<evidence type="ECO:0000313" key="2">
    <source>
        <dbReference type="EMBL" id="KAK2097720.1"/>
    </source>
</evidence>
<comment type="caution">
    <text evidence="2">The sequence shown here is derived from an EMBL/GenBank/DDBJ whole genome shotgun (WGS) entry which is preliminary data.</text>
</comment>
<evidence type="ECO:0000313" key="3">
    <source>
        <dbReference type="Proteomes" id="UP001266305"/>
    </source>
</evidence>
<name>A0ABQ9ULS3_SAGOE</name>
<reference evidence="2 3" key="1">
    <citation type="submission" date="2023-05" db="EMBL/GenBank/DDBJ databases">
        <title>B98-5 Cell Line De Novo Hybrid Assembly: An Optical Mapping Approach.</title>
        <authorList>
            <person name="Kananen K."/>
            <person name="Auerbach J.A."/>
            <person name="Kautto E."/>
            <person name="Blachly J.S."/>
        </authorList>
    </citation>
    <scope>NUCLEOTIDE SEQUENCE [LARGE SCALE GENOMIC DNA]</scope>
    <source>
        <strain evidence="2">B95-8</strain>
        <tissue evidence="2">Cell line</tissue>
    </source>
</reference>
<feature type="non-terminal residue" evidence="2">
    <location>
        <position position="57"/>
    </location>
</feature>
<accession>A0ABQ9ULS3</accession>
<feature type="non-terminal residue" evidence="2">
    <location>
        <position position="1"/>
    </location>
</feature>
<proteinExistence type="predicted"/>